<dbReference type="VEuPathDB" id="FungiDB:Bcin15g04350"/>
<dbReference type="GO" id="GO:0009403">
    <property type="term" value="P:toxin biosynthetic process"/>
    <property type="evidence" value="ECO:0007669"/>
    <property type="project" value="UniProtKB-ARBA"/>
</dbReference>
<dbReference type="SUPFAM" id="SSF48264">
    <property type="entry name" value="Cytochrome P450"/>
    <property type="match status" value="1"/>
</dbReference>
<reference evidence="10" key="4">
    <citation type="submission" date="2017-12" db="EMBL/GenBank/DDBJ databases">
        <authorList>
            <person name="van Kan J."/>
        </authorList>
    </citation>
    <scope>NUCLEOTIDE SEQUENCE</scope>
    <source>
        <strain evidence="10">B05.10</strain>
    </source>
</reference>
<keyword evidence="7" id="KW-0843">Virulence</keyword>
<dbReference type="AlphaFoldDB" id="A0A384K524"/>
<dbReference type="GeneID" id="5427273"/>
<evidence type="ECO:0000256" key="1">
    <source>
        <dbReference type="ARBA" id="ARBA00001971"/>
    </source>
</evidence>
<dbReference type="InterPro" id="IPR002401">
    <property type="entry name" value="Cyt_P450_E_grp-I"/>
</dbReference>
<protein>
    <submittedName>
        <fullName evidence="10">Uncharacterized protein</fullName>
    </submittedName>
</protein>
<reference evidence="10 11" key="1">
    <citation type="journal article" date="2011" name="PLoS Genet.">
        <title>Genomic analysis of the necrotrophic fungal pathogens Sclerotinia sclerotiorum and Botrytis cinerea.</title>
        <authorList>
            <person name="Amselem J."/>
            <person name="Cuomo C.A."/>
            <person name="van Kan J.A."/>
            <person name="Viaud M."/>
            <person name="Benito E.P."/>
            <person name="Couloux A."/>
            <person name="Coutinho P.M."/>
            <person name="de Vries R.P."/>
            <person name="Dyer P.S."/>
            <person name="Fillinger S."/>
            <person name="Fournier E."/>
            <person name="Gout L."/>
            <person name="Hahn M."/>
            <person name="Kohn L."/>
            <person name="Lapalu N."/>
            <person name="Plummer K.M."/>
            <person name="Pradier J.M."/>
            <person name="Quevillon E."/>
            <person name="Sharon A."/>
            <person name="Simon A."/>
            <person name="ten Have A."/>
            <person name="Tudzynski B."/>
            <person name="Tudzynski P."/>
            <person name="Wincker P."/>
            <person name="Andrew M."/>
            <person name="Anthouard V."/>
            <person name="Beever R.E."/>
            <person name="Beffa R."/>
            <person name="Benoit I."/>
            <person name="Bouzid O."/>
            <person name="Brault B."/>
            <person name="Chen Z."/>
            <person name="Choquer M."/>
            <person name="Collemare J."/>
            <person name="Cotton P."/>
            <person name="Danchin E.G."/>
            <person name="Da Silva C."/>
            <person name="Gautier A."/>
            <person name="Giraud C."/>
            <person name="Giraud T."/>
            <person name="Gonzalez C."/>
            <person name="Grossetete S."/>
            <person name="Guldener U."/>
            <person name="Henrissat B."/>
            <person name="Howlett B.J."/>
            <person name="Kodira C."/>
            <person name="Kretschmer M."/>
            <person name="Lappartient A."/>
            <person name="Leroch M."/>
            <person name="Levis C."/>
            <person name="Mauceli E."/>
            <person name="Neuveglise C."/>
            <person name="Oeser B."/>
            <person name="Pearson M."/>
            <person name="Poulain J."/>
            <person name="Poussereau N."/>
            <person name="Quesneville H."/>
            <person name="Rascle C."/>
            <person name="Schumacher J."/>
            <person name="Segurens B."/>
            <person name="Sexton A."/>
            <person name="Silva E."/>
            <person name="Sirven C."/>
            <person name="Soanes D.M."/>
            <person name="Talbot N.J."/>
            <person name="Templeton M."/>
            <person name="Yandava C."/>
            <person name="Yarden O."/>
            <person name="Zeng Q."/>
            <person name="Rollins J.A."/>
            <person name="Lebrun M.H."/>
            <person name="Dickman M."/>
        </authorList>
    </citation>
    <scope>NUCLEOTIDE SEQUENCE [LARGE SCALE GENOMIC DNA]</scope>
    <source>
        <strain evidence="10 11">B05.10</strain>
    </source>
</reference>
<dbReference type="EMBL" id="CP009819">
    <property type="protein sequence ID" value="ATZ57929.1"/>
    <property type="molecule type" value="Genomic_DNA"/>
</dbReference>
<reference evidence="10 11" key="2">
    <citation type="journal article" date="2012" name="Eukaryot. Cell">
        <title>Genome update of Botrytis cinerea strains B05.10 and T4.</title>
        <authorList>
            <person name="Staats M."/>
            <person name="van Kan J.A."/>
        </authorList>
    </citation>
    <scope>NUCLEOTIDE SEQUENCE [LARGE SCALE GENOMIC DNA]</scope>
    <source>
        <strain evidence="10 11">B05.10</strain>
    </source>
</reference>
<evidence type="ECO:0000256" key="8">
    <source>
        <dbReference type="ARBA" id="ARBA00023033"/>
    </source>
</evidence>
<gene>
    <name evidence="10" type="ORF">BCIN_15g04350</name>
</gene>
<dbReference type="InterPro" id="IPR036396">
    <property type="entry name" value="Cyt_P450_sf"/>
</dbReference>
<dbReference type="KEGG" id="bfu:BCIN_15g04350"/>
<dbReference type="Pfam" id="PF00067">
    <property type="entry name" value="p450"/>
    <property type="match status" value="1"/>
</dbReference>
<name>A0A384K524_BOTFB</name>
<dbReference type="EMBL" id="CP009819">
    <property type="protein sequence ID" value="ATZ57928.1"/>
    <property type="molecule type" value="Genomic_DNA"/>
</dbReference>
<dbReference type="PRINTS" id="PR00385">
    <property type="entry name" value="P450"/>
</dbReference>
<keyword evidence="3 9" id="KW-0349">Heme</keyword>
<proteinExistence type="inferred from homology"/>
<evidence type="ECO:0000256" key="9">
    <source>
        <dbReference type="PIRSR" id="PIRSR602401-1"/>
    </source>
</evidence>
<organism evidence="10 11">
    <name type="scientific">Botryotinia fuckeliana (strain B05.10)</name>
    <name type="common">Noble rot fungus</name>
    <name type="synonym">Botrytis cinerea</name>
    <dbReference type="NCBI Taxonomy" id="332648"/>
    <lineage>
        <taxon>Eukaryota</taxon>
        <taxon>Fungi</taxon>
        <taxon>Dikarya</taxon>
        <taxon>Ascomycota</taxon>
        <taxon>Pezizomycotina</taxon>
        <taxon>Leotiomycetes</taxon>
        <taxon>Helotiales</taxon>
        <taxon>Sclerotiniaceae</taxon>
        <taxon>Botrytis</taxon>
    </lineage>
</organism>
<dbReference type="GO" id="GO:0020037">
    <property type="term" value="F:heme binding"/>
    <property type="evidence" value="ECO:0007669"/>
    <property type="project" value="InterPro"/>
</dbReference>
<evidence type="ECO:0000256" key="4">
    <source>
        <dbReference type="ARBA" id="ARBA00022723"/>
    </source>
</evidence>
<dbReference type="OMA" id="EESKDWH"/>
<evidence type="ECO:0000256" key="6">
    <source>
        <dbReference type="ARBA" id="ARBA00023004"/>
    </source>
</evidence>
<comment type="cofactor">
    <cofactor evidence="1 9">
        <name>heme</name>
        <dbReference type="ChEBI" id="CHEBI:30413"/>
    </cofactor>
</comment>
<dbReference type="RefSeq" id="XP_024553445.1">
    <property type="nucleotide sequence ID" value="XM_024697630.1"/>
</dbReference>
<evidence type="ECO:0000313" key="10">
    <source>
        <dbReference type="EMBL" id="ATZ57930.1"/>
    </source>
</evidence>
<reference evidence="10 11" key="3">
    <citation type="journal article" date="2017" name="Mol. Plant Pathol.">
        <title>A gapless genome sequence of the fungus Botrytis cinerea.</title>
        <authorList>
            <person name="Van Kan J.A."/>
            <person name="Stassen J.H."/>
            <person name="Mosbach A."/>
            <person name="Van Der Lee T.A."/>
            <person name="Faino L."/>
            <person name="Farmer A.D."/>
            <person name="Papasotiriou D.G."/>
            <person name="Zhou S."/>
            <person name="Seidl M.F."/>
            <person name="Cottam E."/>
            <person name="Edel D."/>
            <person name="Hahn M."/>
            <person name="Schwartz D.C."/>
            <person name="Dietrich R.A."/>
            <person name="Widdison S."/>
            <person name="Scalliet G."/>
        </authorList>
    </citation>
    <scope>NUCLEOTIDE SEQUENCE [LARGE SCALE GENOMIC DNA]</scope>
    <source>
        <strain evidence="10 11">B05.10</strain>
    </source>
</reference>
<dbReference type="GO" id="GO:0004497">
    <property type="term" value="F:monooxygenase activity"/>
    <property type="evidence" value="ECO:0007669"/>
    <property type="project" value="UniProtKB-KW"/>
</dbReference>
<accession>A0A384K524</accession>
<evidence type="ECO:0000256" key="7">
    <source>
        <dbReference type="ARBA" id="ARBA00023026"/>
    </source>
</evidence>
<evidence type="ECO:0000256" key="3">
    <source>
        <dbReference type="ARBA" id="ARBA00022617"/>
    </source>
</evidence>
<dbReference type="OrthoDB" id="1470350at2759"/>
<comment type="similarity">
    <text evidence="2">Belongs to the cytochrome P450 family.</text>
</comment>
<keyword evidence="4 9" id="KW-0479">Metal-binding</keyword>
<sequence>MKPLGLVAVVATGYLFYFLGRCIYNLFFHPLKSYPGPKLWAASRIPMSYWRLRGALPYRIKELHDQYGDAVRVAPNFLDYNSSVAWEDICGFVKDHHKNNFQKDLREQSILKDQGANIITARGDDHRRFRRIQSHIFSEKALASQEPLIQDYARQFISGLIKFSSLDPNNSINIGQWYNYTTFDLIGDLAFGEPFDCVKTGETHEWIGLLLGALEIVPIISELTRYPILGALAFFLVPKSMADKFEHHEQLSKEKAYRRLDTPRDKPDFMSYIIKHNDTEKGMTREEIGANASILISAGSETTASLLNGVTCYLLRFPTALQNLALELRSTFQTKEDLTLQALASCKYLNAVLEEGLRMYPPVPSTLAREVPKGGSIVAGQFVPAGASVGVSFIGSQFSADNFHLPYEFHPERWLSVADVEELKAKFPDMKLNDPRIFEGDDKKARQPFSYGPANCIGKNLAYAEMRVLLGNVVWGFDLEGGKDSETWLERNKIYVLWKKPELWVKLKRVNV</sequence>
<dbReference type="CDD" id="cd11058">
    <property type="entry name" value="CYP60B-like"/>
    <property type="match status" value="1"/>
</dbReference>
<dbReference type="RefSeq" id="XP_024553446.1">
    <property type="nucleotide sequence ID" value="XM_024697629.1"/>
</dbReference>
<keyword evidence="6 9" id="KW-0408">Iron</keyword>
<dbReference type="Proteomes" id="UP000001798">
    <property type="component" value="Chromosome 15"/>
</dbReference>
<keyword evidence="8" id="KW-0503">Monooxygenase</keyword>
<feature type="binding site" description="axial binding residue" evidence="9">
    <location>
        <position position="456"/>
    </location>
    <ligand>
        <name>heme</name>
        <dbReference type="ChEBI" id="CHEBI:30413"/>
    </ligand>
    <ligandPart>
        <name>Fe</name>
        <dbReference type="ChEBI" id="CHEBI:18248"/>
    </ligandPart>
</feature>
<keyword evidence="11" id="KW-1185">Reference proteome</keyword>
<evidence type="ECO:0000256" key="2">
    <source>
        <dbReference type="ARBA" id="ARBA00010617"/>
    </source>
</evidence>
<dbReference type="PRINTS" id="PR00463">
    <property type="entry name" value="EP450I"/>
</dbReference>
<dbReference type="GO" id="GO:0005506">
    <property type="term" value="F:iron ion binding"/>
    <property type="evidence" value="ECO:0007669"/>
    <property type="project" value="InterPro"/>
</dbReference>
<dbReference type="PANTHER" id="PTHR24305">
    <property type="entry name" value="CYTOCHROME P450"/>
    <property type="match status" value="1"/>
</dbReference>
<dbReference type="EMBL" id="CP009819">
    <property type="protein sequence ID" value="ATZ57930.1"/>
    <property type="molecule type" value="Genomic_DNA"/>
</dbReference>
<keyword evidence="5" id="KW-0560">Oxidoreductase</keyword>
<dbReference type="FunFam" id="1.10.630.10:FF:000047">
    <property type="entry name" value="Cytochrome P450 monooxygenase"/>
    <property type="match status" value="1"/>
</dbReference>
<dbReference type="Gene3D" id="1.10.630.10">
    <property type="entry name" value="Cytochrome P450"/>
    <property type="match status" value="1"/>
</dbReference>
<evidence type="ECO:0000256" key="5">
    <source>
        <dbReference type="ARBA" id="ARBA00023002"/>
    </source>
</evidence>
<dbReference type="InterPro" id="IPR050121">
    <property type="entry name" value="Cytochrome_P450_monoxygenase"/>
</dbReference>
<dbReference type="InterPro" id="IPR001128">
    <property type="entry name" value="Cyt_P450"/>
</dbReference>
<evidence type="ECO:0000313" key="11">
    <source>
        <dbReference type="Proteomes" id="UP000001798"/>
    </source>
</evidence>
<dbReference type="PANTHER" id="PTHR24305:SF210">
    <property type="entry name" value="CYTOCHROME P450 MONOOXYGENASE ASQL-RELATED"/>
    <property type="match status" value="1"/>
</dbReference>
<dbReference type="RefSeq" id="XP_001546800.1">
    <property type="nucleotide sequence ID" value="XM_001546750.2"/>
</dbReference>
<dbReference type="GO" id="GO:0016705">
    <property type="term" value="F:oxidoreductase activity, acting on paired donors, with incorporation or reduction of molecular oxygen"/>
    <property type="evidence" value="ECO:0007669"/>
    <property type="project" value="InterPro"/>
</dbReference>